<dbReference type="EMBL" id="RXLR01000006">
    <property type="protein sequence ID" value="TDH25368.1"/>
    <property type="molecule type" value="Genomic_DNA"/>
</dbReference>
<proteinExistence type="predicted"/>
<comment type="caution">
    <text evidence="1">The sequence shown here is derived from an EMBL/GenBank/DDBJ whole genome shotgun (WGS) entry which is preliminary data.</text>
</comment>
<evidence type="ECO:0000313" key="1">
    <source>
        <dbReference type="EMBL" id="TDH25368.1"/>
    </source>
</evidence>
<name>A0A4R5PGE8_9MYCO</name>
<dbReference type="AlphaFoldDB" id="A0A4R5PGE8"/>
<organism evidence="1 2">
    <name type="scientific">Mycobacteroides franklinii</name>
    <dbReference type="NCBI Taxonomy" id="948102"/>
    <lineage>
        <taxon>Bacteria</taxon>
        <taxon>Bacillati</taxon>
        <taxon>Actinomycetota</taxon>
        <taxon>Actinomycetes</taxon>
        <taxon>Mycobacteriales</taxon>
        <taxon>Mycobacteriaceae</taxon>
        <taxon>Mycobacteroides</taxon>
    </lineage>
</organism>
<dbReference type="Proteomes" id="UP000295627">
    <property type="component" value="Unassembled WGS sequence"/>
</dbReference>
<gene>
    <name evidence="1" type="ORF">EJ571_01805</name>
</gene>
<evidence type="ECO:0000313" key="2">
    <source>
        <dbReference type="Proteomes" id="UP000295627"/>
    </source>
</evidence>
<dbReference type="RefSeq" id="WP_062912560.1">
    <property type="nucleotide sequence ID" value="NZ_MAFQ01000015.1"/>
</dbReference>
<protein>
    <submittedName>
        <fullName evidence="1">Uncharacterized protein</fullName>
    </submittedName>
</protein>
<accession>A0A4R5PGE8</accession>
<reference evidence="1 2" key="1">
    <citation type="journal article" date="2019" name="Sci. Rep.">
        <title>Extended insight into the Mycobacterium chelonae-abscessus complex through whole genome sequencing of Mycobacterium salmoniphilum outbreak and Mycobacterium salmoniphilum-like strains.</title>
        <authorList>
            <person name="Behra P.R.K."/>
            <person name="Das S."/>
            <person name="Pettersson B.M.F."/>
            <person name="Shirreff L."/>
            <person name="DuCote T."/>
            <person name="Jacobsson K.G."/>
            <person name="Ennis D.G."/>
            <person name="Kirsebom L.A."/>
        </authorList>
    </citation>
    <scope>NUCLEOTIDE SEQUENCE [LARGE SCALE GENOMIC DNA]</scope>
    <source>
        <strain evidence="1 2">DSM 45524</strain>
    </source>
</reference>
<sequence>MSLYNMVHGVTLATFYLIPMLGDKHPDEYPRFRDVYTSDQDHPEYDNHIHLYTRVGGGNRNCGYGEDELYQHPNYVETFDDESDCTYATYVFSVPEQWKADYAAFIEGRPTDLSPEYRAQAEKVFPRLEGKWPWSEGGER</sequence>